<name>A0A381Z369_9ZZZZ</name>
<feature type="transmembrane region" description="Helical" evidence="1">
    <location>
        <begin position="12"/>
        <end position="29"/>
    </location>
</feature>
<dbReference type="PANTHER" id="PTHR32063:SF0">
    <property type="entry name" value="SWARMING MOTILITY PROTEIN SWRC"/>
    <property type="match status" value="1"/>
</dbReference>
<evidence type="ECO:0008006" key="3">
    <source>
        <dbReference type="Google" id="ProtNLM"/>
    </source>
</evidence>
<proteinExistence type="predicted"/>
<organism evidence="2">
    <name type="scientific">marine metagenome</name>
    <dbReference type="NCBI Taxonomy" id="408172"/>
    <lineage>
        <taxon>unclassified sequences</taxon>
        <taxon>metagenomes</taxon>
        <taxon>ecological metagenomes</taxon>
    </lineage>
</organism>
<sequence length="180" mass="19648">MSIAEISVKRYVFAAMVNLLIILFGIISVNRISIDRSPDIDFSLISVTTVLPGANPDVVDSSVTNIVEGAVNSIPGIEDVRSRSAPGVSNVFAQFFLEKDLEIAFNDVQSKVNQILYKLPEDAKTPIITKIETGEIPIIWLSLSGDRTLQELSVYAKNTIKRRLETIDGVASIVIGGEQE</sequence>
<dbReference type="Gene3D" id="1.20.1640.10">
    <property type="entry name" value="Multidrug efflux transporter AcrB transmembrane domain"/>
    <property type="match status" value="1"/>
</dbReference>
<keyword evidence="1" id="KW-0812">Transmembrane</keyword>
<dbReference type="EMBL" id="UINC01019783">
    <property type="protein sequence ID" value="SVA83715.1"/>
    <property type="molecule type" value="Genomic_DNA"/>
</dbReference>
<dbReference type="Gene3D" id="3.30.70.1430">
    <property type="entry name" value="Multidrug efflux transporter AcrB pore domain"/>
    <property type="match status" value="1"/>
</dbReference>
<dbReference type="PANTHER" id="PTHR32063">
    <property type="match status" value="1"/>
</dbReference>
<dbReference type="PRINTS" id="PR00702">
    <property type="entry name" value="ACRIFLAVINRP"/>
</dbReference>
<reference evidence="2" key="1">
    <citation type="submission" date="2018-05" db="EMBL/GenBank/DDBJ databases">
        <authorList>
            <person name="Lanie J.A."/>
            <person name="Ng W.-L."/>
            <person name="Kazmierczak K.M."/>
            <person name="Andrzejewski T.M."/>
            <person name="Davidsen T.M."/>
            <person name="Wayne K.J."/>
            <person name="Tettelin H."/>
            <person name="Glass J.I."/>
            <person name="Rusch D."/>
            <person name="Podicherti R."/>
            <person name="Tsui H.-C.T."/>
            <person name="Winkler M.E."/>
        </authorList>
    </citation>
    <scope>NUCLEOTIDE SEQUENCE</scope>
</reference>
<evidence type="ECO:0000256" key="1">
    <source>
        <dbReference type="SAM" id="Phobius"/>
    </source>
</evidence>
<accession>A0A381Z369</accession>
<dbReference type="Gene3D" id="3.30.70.1320">
    <property type="entry name" value="Multidrug efflux transporter AcrB pore domain like"/>
    <property type="match status" value="1"/>
</dbReference>
<evidence type="ECO:0000313" key="2">
    <source>
        <dbReference type="EMBL" id="SVA83715.1"/>
    </source>
</evidence>
<dbReference type="GO" id="GO:0042910">
    <property type="term" value="F:xenobiotic transmembrane transporter activity"/>
    <property type="evidence" value="ECO:0007669"/>
    <property type="project" value="TreeGrafter"/>
</dbReference>
<dbReference type="InterPro" id="IPR001036">
    <property type="entry name" value="Acrflvin-R"/>
</dbReference>
<dbReference type="AlphaFoldDB" id="A0A381Z369"/>
<keyword evidence="1" id="KW-1133">Transmembrane helix</keyword>
<feature type="non-terminal residue" evidence="2">
    <location>
        <position position="180"/>
    </location>
</feature>
<dbReference type="GO" id="GO:0005886">
    <property type="term" value="C:plasma membrane"/>
    <property type="evidence" value="ECO:0007669"/>
    <property type="project" value="TreeGrafter"/>
</dbReference>
<protein>
    <recommendedName>
        <fullName evidence="3">Acriflavin resistance protein</fullName>
    </recommendedName>
</protein>
<keyword evidence="1" id="KW-0472">Membrane</keyword>
<dbReference type="SUPFAM" id="SSF82693">
    <property type="entry name" value="Multidrug efflux transporter AcrB pore domain, PN1, PN2, PC1 and PC2 subdomains"/>
    <property type="match status" value="2"/>
</dbReference>
<dbReference type="Pfam" id="PF00873">
    <property type="entry name" value="ACR_tran"/>
    <property type="match status" value="1"/>
</dbReference>
<gene>
    <name evidence="2" type="ORF">METZ01_LOCUS136569</name>
</gene>